<dbReference type="AlphaFoldDB" id="A0A5N6R5U2"/>
<name>A0A5N6R5U2_9ROSI</name>
<accession>A0A5N6R5U2</accession>
<reference evidence="3 4" key="1">
    <citation type="submission" date="2019-06" db="EMBL/GenBank/DDBJ databases">
        <title>A chromosomal-level reference genome of Carpinus fangiana (Coryloideae, Betulaceae).</title>
        <authorList>
            <person name="Yang X."/>
            <person name="Wang Z."/>
            <person name="Zhang L."/>
            <person name="Hao G."/>
            <person name="Liu J."/>
            <person name="Yang Y."/>
        </authorList>
    </citation>
    <scope>NUCLEOTIDE SEQUENCE [LARGE SCALE GENOMIC DNA]</scope>
    <source>
        <strain evidence="3">Cfa_2016G</strain>
        <tissue evidence="3">Leaf</tissue>
    </source>
</reference>
<dbReference type="InterPro" id="IPR013126">
    <property type="entry name" value="Hsp_70_fam"/>
</dbReference>
<dbReference type="GO" id="GO:0005524">
    <property type="term" value="F:ATP binding"/>
    <property type="evidence" value="ECO:0007669"/>
    <property type="project" value="UniProtKB-KW"/>
</dbReference>
<keyword evidence="2" id="KW-0067">ATP-binding</keyword>
<sequence length="136" mass="15759">MVQQLLKNCFDEKEPNNGVKPDEEVAYGTALQGTILTREAFEKIIGERSLTKDCRMLRKFDLTRIPSAPSKKELLKFDDKDTIKNVVKDALHFLDENENEDGKKESYQRKLKEVEDVCHPIIFAIFVRKQEEPTSD</sequence>
<dbReference type="Pfam" id="PF00012">
    <property type="entry name" value="HSP70"/>
    <property type="match status" value="1"/>
</dbReference>
<dbReference type="OrthoDB" id="3789372at2759"/>
<evidence type="ECO:0000313" key="4">
    <source>
        <dbReference type="Proteomes" id="UP000327013"/>
    </source>
</evidence>
<dbReference type="SUPFAM" id="SSF100934">
    <property type="entry name" value="Heat shock protein 70kD (HSP70), C-terminal subdomain"/>
    <property type="match status" value="1"/>
</dbReference>
<dbReference type="InterPro" id="IPR029048">
    <property type="entry name" value="HSP70_C_sf"/>
</dbReference>
<proteinExistence type="predicted"/>
<keyword evidence="1" id="KW-0547">Nucleotide-binding</keyword>
<dbReference type="Gene3D" id="1.20.1270.10">
    <property type="match status" value="1"/>
</dbReference>
<keyword evidence="4" id="KW-1185">Reference proteome</keyword>
<dbReference type="PANTHER" id="PTHR19375">
    <property type="entry name" value="HEAT SHOCK PROTEIN 70KDA"/>
    <property type="match status" value="1"/>
</dbReference>
<evidence type="ECO:0000256" key="2">
    <source>
        <dbReference type="ARBA" id="ARBA00022840"/>
    </source>
</evidence>
<dbReference type="Gene3D" id="3.30.420.40">
    <property type="match status" value="2"/>
</dbReference>
<gene>
    <name evidence="3" type="ORF">FH972_012139</name>
</gene>
<evidence type="ECO:0000313" key="3">
    <source>
        <dbReference type="EMBL" id="KAE8055288.1"/>
    </source>
</evidence>
<dbReference type="GO" id="GO:0140662">
    <property type="term" value="F:ATP-dependent protein folding chaperone"/>
    <property type="evidence" value="ECO:0007669"/>
    <property type="project" value="InterPro"/>
</dbReference>
<protein>
    <submittedName>
        <fullName evidence="3">Uncharacterized protein</fullName>
    </submittedName>
</protein>
<evidence type="ECO:0000256" key="1">
    <source>
        <dbReference type="ARBA" id="ARBA00022741"/>
    </source>
</evidence>
<dbReference type="EMBL" id="CM017325">
    <property type="protein sequence ID" value="KAE8055288.1"/>
    <property type="molecule type" value="Genomic_DNA"/>
</dbReference>
<organism evidence="3 4">
    <name type="scientific">Carpinus fangiana</name>
    <dbReference type="NCBI Taxonomy" id="176857"/>
    <lineage>
        <taxon>Eukaryota</taxon>
        <taxon>Viridiplantae</taxon>
        <taxon>Streptophyta</taxon>
        <taxon>Embryophyta</taxon>
        <taxon>Tracheophyta</taxon>
        <taxon>Spermatophyta</taxon>
        <taxon>Magnoliopsida</taxon>
        <taxon>eudicotyledons</taxon>
        <taxon>Gunneridae</taxon>
        <taxon>Pentapetalae</taxon>
        <taxon>rosids</taxon>
        <taxon>fabids</taxon>
        <taxon>Fagales</taxon>
        <taxon>Betulaceae</taxon>
        <taxon>Carpinus</taxon>
    </lineage>
</organism>
<dbReference type="Proteomes" id="UP000327013">
    <property type="component" value="Chromosome 5"/>
</dbReference>